<feature type="domain" description="ABC transmembrane type-1" evidence="8">
    <location>
        <begin position="327"/>
        <end position="533"/>
    </location>
</feature>
<dbReference type="CDD" id="cd06261">
    <property type="entry name" value="TM_PBP2"/>
    <property type="match status" value="2"/>
</dbReference>
<keyword evidence="3" id="KW-1003">Cell membrane</keyword>
<dbReference type="GO" id="GO:0055085">
    <property type="term" value="P:transmembrane transport"/>
    <property type="evidence" value="ECO:0007669"/>
    <property type="project" value="InterPro"/>
</dbReference>
<evidence type="ECO:0000256" key="6">
    <source>
        <dbReference type="ARBA" id="ARBA00023136"/>
    </source>
</evidence>
<feature type="transmembrane region" description="Helical" evidence="7">
    <location>
        <begin position="363"/>
        <end position="388"/>
    </location>
</feature>
<feature type="transmembrane region" description="Helical" evidence="7">
    <location>
        <begin position="408"/>
        <end position="429"/>
    </location>
</feature>
<dbReference type="InterPro" id="IPR000515">
    <property type="entry name" value="MetI-like"/>
</dbReference>
<feature type="transmembrane region" description="Helical" evidence="7">
    <location>
        <begin position="85"/>
        <end position="105"/>
    </location>
</feature>
<dbReference type="PROSITE" id="PS50928">
    <property type="entry name" value="ABC_TM1"/>
    <property type="match status" value="2"/>
</dbReference>
<feature type="transmembrane region" description="Helical" evidence="7">
    <location>
        <begin position="326"/>
        <end position="351"/>
    </location>
</feature>
<dbReference type="AlphaFoldDB" id="A0A3B0VL00"/>
<evidence type="ECO:0000259" key="8">
    <source>
        <dbReference type="PROSITE" id="PS50928"/>
    </source>
</evidence>
<feature type="transmembrane region" description="Helical" evidence="7">
    <location>
        <begin position="285"/>
        <end position="306"/>
    </location>
</feature>
<evidence type="ECO:0000256" key="2">
    <source>
        <dbReference type="ARBA" id="ARBA00022448"/>
    </source>
</evidence>
<organism evidence="9">
    <name type="scientific">hydrothermal vent metagenome</name>
    <dbReference type="NCBI Taxonomy" id="652676"/>
    <lineage>
        <taxon>unclassified sequences</taxon>
        <taxon>metagenomes</taxon>
        <taxon>ecological metagenomes</taxon>
    </lineage>
</organism>
<keyword evidence="6 7" id="KW-0472">Membrane</keyword>
<feature type="transmembrane region" description="Helical" evidence="7">
    <location>
        <begin position="515"/>
        <end position="533"/>
    </location>
</feature>
<feature type="transmembrane region" description="Helical" evidence="7">
    <location>
        <begin position="12"/>
        <end position="31"/>
    </location>
</feature>
<reference evidence="9" key="1">
    <citation type="submission" date="2018-06" db="EMBL/GenBank/DDBJ databases">
        <authorList>
            <person name="Zhirakovskaya E."/>
        </authorList>
    </citation>
    <scope>NUCLEOTIDE SEQUENCE</scope>
</reference>
<name>A0A3B0VL00_9ZZZZ</name>
<comment type="subcellular location">
    <subcellularLocation>
        <location evidence="1">Cell membrane</location>
        <topology evidence="1">Multi-pass membrane protein</topology>
    </subcellularLocation>
</comment>
<evidence type="ECO:0000313" key="9">
    <source>
        <dbReference type="EMBL" id="VAW44225.1"/>
    </source>
</evidence>
<dbReference type="GO" id="GO:0005886">
    <property type="term" value="C:plasma membrane"/>
    <property type="evidence" value="ECO:0007669"/>
    <property type="project" value="UniProtKB-SubCell"/>
</dbReference>
<feature type="transmembrane region" description="Helical" evidence="7">
    <location>
        <begin position="51"/>
        <end position="73"/>
    </location>
</feature>
<dbReference type="Pfam" id="PF00528">
    <property type="entry name" value="BPD_transp_1"/>
    <property type="match status" value="2"/>
</dbReference>
<keyword evidence="2" id="KW-0813">Transport</keyword>
<proteinExistence type="predicted"/>
<dbReference type="SUPFAM" id="SSF161098">
    <property type="entry name" value="MetI-like"/>
    <property type="match status" value="2"/>
</dbReference>
<evidence type="ECO:0000256" key="7">
    <source>
        <dbReference type="SAM" id="Phobius"/>
    </source>
</evidence>
<dbReference type="InterPro" id="IPR035906">
    <property type="entry name" value="MetI-like_sf"/>
</dbReference>
<feature type="transmembrane region" description="Helical" evidence="7">
    <location>
        <begin position="238"/>
        <end position="258"/>
    </location>
</feature>
<evidence type="ECO:0000256" key="4">
    <source>
        <dbReference type="ARBA" id="ARBA00022692"/>
    </source>
</evidence>
<protein>
    <submittedName>
        <fullName evidence="9">Ferric iron ABC transporter, permease protein</fullName>
    </submittedName>
</protein>
<dbReference type="PANTHER" id="PTHR30183">
    <property type="entry name" value="MOLYBDENUM TRANSPORT SYSTEM PERMEASE PROTEIN MODB"/>
    <property type="match status" value="1"/>
</dbReference>
<sequence>MRKHLNRWSILTLVFALLLTVPLWVLVSFMFEPTNDNWTHLADTLLPEYIINSLWLMLGVTIGTLLLGVPTAWVISQYRFVGKSVLHWALLLPMAMPAYIIAYTYTGLLEFEGPVQTALRTVFDTQTVNLWFPEVRSLGGAIVMFSLVLYPYVYLLARTSFANQSQSVMHASRTLGAGPYKTFFKVALPIARPAIIAGLTLALMETLADFGTVQHFGVPTFTTGIYRTWSGFGDTTTAAQLSILLLLFVVALMVIEVWSRKQAKYFTGNAQPLNQVLPKLKGKHALAAFSLCLLPIVFGFILPALQLLDWSINVASTALNAEFITLVWNSFSLAFITALVTVSIALLFLYLKRLHNTPIIDQSVRIAGLGYAIPGTVIAVAVIIPLAWFDNTLDSWAREHLDISTGLLLSGTLFALVFAYCFRFLSVALQSIQSGLSQIKPSMDESAKTLGANHWTILKRIHIPLLSSSLVTAFLLVFVEVLKELPTTLILRPFNFNTLAVRAYEMAADERLADAGLPALLIVMTGLIPVIILSKMIGKRHA</sequence>
<feature type="domain" description="ABC transmembrane type-1" evidence="8">
    <location>
        <begin position="50"/>
        <end position="256"/>
    </location>
</feature>
<accession>A0A3B0VL00</accession>
<feature type="transmembrane region" description="Helical" evidence="7">
    <location>
        <begin position="138"/>
        <end position="161"/>
    </location>
</feature>
<dbReference type="EMBL" id="UOFB01000027">
    <property type="protein sequence ID" value="VAW44225.1"/>
    <property type="molecule type" value="Genomic_DNA"/>
</dbReference>
<keyword evidence="5 7" id="KW-1133">Transmembrane helix</keyword>
<feature type="transmembrane region" description="Helical" evidence="7">
    <location>
        <begin position="463"/>
        <end position="482"/>
    </location>
</feature>
<keyword evidence="4 7" id="KW-0812">Transmembrane</keyword>
<evidence type="ECO:0000256" key="5">
    <source>
        <dbReference type="ARBA" id="ARBA00022989"/>
    </source>
</evidence>
<dbReference type="Gene3D" id="1.10.3720.10">
    <property type="entry name" value="MetI-like"/>
    <property type="match status" value="2"/>
</dbReference>
<evidence type="ECO:0000256" key="1">
    <source>
        <dbReference type="ARBA" id="ARBA00004651"/>
    </source>
</evidence>
<dbReference type="FunFam" id="1.10.3720.10:FF:000088">
    <property type="entry name" value="Iron(III) ABC transporter, permease protein"/>
    <property type="match status" value="1"/>
</dbReference>
<gene>
    <name evidence="9" type="ORF">MNBD_GAMMA04-240</name>
</gene>
<feature type="transmembrane region" description="Helical" evidence="7">
    <location>
        <begin position="182"/>
        <end position="204"/>
    </location>
</feature>
<evidence type="ECO:0000256" key="3">
    <source>
        <dbReference type="ARBA" id="ARBA00022475"/>
    </source>
</evidence>
<dbReference type="PANTHER" id="PTHR30183:SF2">
    <property type="entry name" value="IRON UTILIZATION PROTEIN"/>
    <property type="match status" value="1"/>
</dbReference>